<comment type="function">
    <text evidence="1 10">Aux/IAA proteins are short-lived transcriptional factors that function as repressors of early auxin response genes at low auxin concentrations.</text>
</comment>
<dbReference type="GO" id="GO:0005634">
    <property type="term" value="C:nucleus"/>
    <property type="evidence" value="ECO:0007669"/>
    <property type="project" value="UniProtKB-SubCell"/>
</dbReference>
<dbReference type="KEGG" id="pda:120104212"/>
<sequence>MKGVRGFNGGAASSGSTSAAEAVEDYVGLSEAASSHPATAEEAAEEGRRDEDEEDLELGLSLGAKNAARGGGGKVAAAPWGQSCRILTANDFPSLVYRPSPRSSSTSSVSSSSSAALAGGAGGDGVAGTKRAADAVAPDVVGSDHPPSQAVVGWPPIRAFRMNSLFNQSKDNTSGTNSAAHKKTNSSNTNMKEANGIDGRDNKGRAAGCSRFVKVNMDGDPIGRKVDLNAHRSYETLALALELMFHKPAMALSTCCVYGVKASKLWGGSYEFALTYEDKDGDLMLVGDVPWGMFLDTVKRLRIMRTSDARGLAARFQSSNNSYKP</sequence>
<feature type="compositionally biased region" description="Low complexity" evidence="11">
    <location>
        <begin position="30"/>
        <end position="41"/>
    </location>
</feature>
<evidence type="ECO:0000256" key="2">
    <source>
        <dbReference type="ARBA" id="ARBA00004123"/>
    </source>
</evidence>
<evidence type="ECO:0000313" key="13">
    <source>
        <dbReference type="Proteomes" id="UP000228380"/>
    </source>
</evidence>
<feature type="domain" description="PB1" evidence="12">
    <location>
        <begin position="210"/>
        <end position="308"/>
    </location>
</feature>
<protein>
    <recommendedName>
        <fullName evidence="10">Auxin-responsive protein</fullName>
    </recommendedName>
</protein>
<dbReference type="SUPFAM" id="SSF54277">
    <property type="entry name" value="CAD &amp; PB1 domains"/>
    <property type="match status" value="1"/>
</dbReference>
<dbReference type="PANTHER" id="PTHR31734">
    <property type="entry name" value="AUXIN-RESPONSIVE PROTEIN IAA17"/>
    <property type="match status" value="1"/>
</dbReference>
<evidence type="ECO:0000256" key="7">
    <source>
        <dbReference type="ARBA" id="ARBA00023163"/>
    </source>
</evidence>
<dbReference type="GO" id="GO:0006355">
    <property type="term" value="P:regulation of DNA-templated transcription"/>
    <property type="evidence" value="ECO:0007669"/>
    <property type="project" value="InterPro"/>
</dbReference>
<feature type="compositionally biased region" description="Low complexity" evidence="11">
    <location>
        <begin position="10"/>
        <end position="20"/>
    </location>
</feature>
<keyword evidence="7 10" id="KW-0804">Transcription</keyword>
<proteinExistence type="inferred from homology"/>
<evidence type="ECO:0000256" key="3">
    <source>
        <dbReference type="ARBA" id="ARBA00006728"/>
    </source>
</evidence>
<evidence type="ECO:0000256" key="6">
    <source>
        <dbReference type="ARBA" id="ARBA00023015"/>
    </source>
</evidence>
<evidence type="ECO:0000313" key="14">
    <source>
        <dbReference type="RefSeq" id="XP_038970875.1"/>
    </source>
</evidence>
<dbReference type="PROSITE" id="PS51745">
    <property type="entry name" value="PB1"/>
    <property type="match status" value="1"/>
</dbReference>
<feature type="compositionally biased region" description="Low complexity" evidence="11">
    <location>
        <begin position="58"/>
        <end position="68"/>
    </location>
</feature>
<gene>
    <name evidence="14" type="primary">LOC120104212</name>
</gene>
<evidence type="ECO:0000256" key="1">
    <source>
        <dbReference type="ARBA" id="ARBA00002159"/>
    </source>
</evidence>
<keyword evidence="6 10" id="KW-0805">Transcription regulation</keyword>
<dbReference type="PANTHER" id="PTHR31734:SF6">
    <property type="entry name" value="AUXIN-RESPONSIVE PROTEIN IAA11"/>
    <property type="match status" value="1"/>
</dbReference>
<dbReference type="OrthoDB" id="773336at2759"/>
<comment type="subunit">
    <text evidence="4 10">Homodimers and heterodimers.</text>
</comment>
<evidence type="ECO:0000256" key="8">
    <source>
        <dbReference type="ARBA" id="ARBA00023242"/>
    </source>
</evidence>
<feature type="region of interest" description="Disordered" evidence="11">
    <location>
        <begin position="98"/>
        <end position="130"/>
    </location>
</feature>
<name>A0A8B8Z9Y1_PHODC</name>
<comment type="subcellular location">
    <subcellularLocation>
        <location evidence="2 10">Nucleus</location>
    </subcellularLocation>
</comment>
<reference evidence="14" key="2">
    <citation type="submission" date="2025-08" db="UniProtKB">
        <authorList>
            <consortium name="RefSeq"/>
        </authorList>
    </citation>
    <scope>IDENTIFICATION</scope>
    <source>
        <tissue evidence="14">Young leaves</tissue>
    </source>
</reference>
<dbReference type="Proteomes" id="UP000228380">
    <property type="component" value="Chromosome 17"/>
</dbReference>
<evidence type="ECO:0000256" key="10">
    <source>
        <dbReference type="RuleBase" id="RU004549"/>
    </source>
</evidence>
<evidence type="ECO:0000256" key="5">
    <source>
        <dbReference type="ARBA" id="ARBA00022491"/>
    </source>
</evidence>
<keyword evidence="9 10" id="KW-0927">Auxin signaling pathway</keyword>
<comment type="similarity">
    <text evidence="3 10">Belongs to the Aux/IAA family.</text>
</comment>
<accession>A0A8B8Z9Y1</accession>
<dbReference type="InterPro" id="IPR053793">
    <property type="entry name" value="PB1-like"/>
</dbReference>
<dbReference type="Gene3D" id="3.10.20.90">
    <property type="entry name" value="Phosphatidylinositol 3-kinase Catalytic Subunit, Chain A, domain 1"/>
    <property type="match status" value="1"/>
</dbReference>
<evidence type="ECO:0000256" key="11">
    <source>
        <dbReference type="SAM" id="MobiDB-lite"/>
    </source>
</evidence>
<feature type="region of interest" description="Disordered" evidence="11">
    <location>
        <begin position="1"/>
        <end position="76"/>
    </location>
</feature>
<dbReference type="InterPro" id="IPR003311">
    <property type="entry name" value="AUX_IAA"/>
</dbReference>
<feature type="region of interest" description="Disordered" evidence="11">
    <location>
        <begin position="168"/>
        <end position="202"/>
    </location>
</feature>
<feature type="compositionally biased region" description="Low complexity" evidence="11">
    <location>
        <begin position="103"/>
        <end position="118"/>
    </location>
</feature>
<evidence type="ECO:0000259" key="12">
    <source>
        <dbReference type="PROSITE" id="PS51745"/>
    </source>
</evidence>
<dbReference type="InterPro" id="IPR033389">
    <property type="entry name" value="AUX/IAA_dom"/>
</dbReference>
<dbReference type="GeneID" id="120104212"/>
<evidence type="ECO:0000256" key="9">
    <source>
        <dbReference type="ARBA" id="ARBA00023294"/>
    </source>
</evidence>
<feature type="compositionally biased region" description="Polar residues" evidence="11">
    <location>
        <begin position="168"/>
        <end position="192"/>
    </location>
</feature>
<dbReference type="AlphaFoldDB" id="A0A8B8Z9Y1"/>
<evidence type="ECO:0000256" key="4">
    <source>
        <dbReference type="ARBA" id="ARBA00011726"/>
    </source>
</evidence>
<dbReference type="GO" id="GO:0009734">
    <property type="term" value="P:auxin-activated signaling pathway"/>
    <property type="evidence" value="ECO:0007669"/>
    <property type="project" value="UniProtKB-UniRule"/>
</dbReference>
<dbReference type="Pfam" id="PF02309">
    <property type="entry name" value="AUX_IAA"/>
    <property type="match status" value="1"/>
</dbReference>
<organism evidence="13 14">
    <name type="scientific">Phoenix dactylifera</name>
    <name type="common">Date palm</name>
    <dbReference type="NCBI Taxonomy" id="42345"/>
    <lineage>
        <taxon>Eukaryota</taxon>
        <taxon>Viridiplantae</taxon>
        <taxon>Streptophyta</taxon>
        <taxon>Embryophyta</taxon>
        <taxon>Tracheophyta</taxon>
        <taxon>Spermatophyta</taxon>
        <taxon>Magnoliopsida</taxon>
        <taxon>Liliopsida</taxon>
        <taxon>Arecaceae</taxon>
        <taxon>Coryphoideae</taxon>
        <taxon>Phoeniceae</taxon>
        <taxon>Phoenix</taxon>
    </lineage>
</organism>
<keyword evidence="8 10" id="KW-0539">Nucleus</keyword>
<keyword evidence="5 10" id="KW-0678">Repressor</keyword>
<reference evidence="13" key="1">
    <citation type="journal article" date="2019" name="Nat. Commun.">
        <title>Genome-wide association mapping of date palm fruit traits.</title>
        <authorList>
            <person name="Hazzouri K.M."/>
            <person name="Gros-Balthazard M."/>
            <person name="Flowers J.M."/>
            <person name="Copetti D."/>
            <person name="Lemansour A."/>
            <person name="Lebrun M."/>
            <person name="Masmoudi K."/>
            <person name="Ferrand S."/>
            <person name="Dhar M.I."/>
            <person name="Fresquez Z.A."/>
            <person name="Rosas U."/>
            <person name="Zhang J."/>
            <person name="Talag J."/>
            <person name="Lee S."/>
            <person name="Kudrna D."/>
            <person name="Powell R.F."/>
            <person name="Leitch I.J."/>
            <person name="Krueger R.R."/>
            <person name="Wing R.A."/>
            <person name="Amiri K.M.A."/>
            <person name="Purugganan M.D."/>
        </authorList>
    </citation>
    <scope>NUCLEOTIDE SEQUENCE [LARGE SCALE GENOMIC DNA]</scope>
    <source>
        <strain evidence="13">cv. Khalas</strain>
    </source>
</reference>
<keyword evidence="13" id="KW-1185">Reference proteome</keyword>
<dbReference type="RefSeq" id="XP_038970875.1">
    <property type="nucleotide sequence ID" value="XM_039114947.1"/>
</dbReference>